<comment type="caution">
    <text evidence="3">The sequence shown here is derived from an EMBL/GenBank/DDBJ whole genome shotgun (WGS) entry which is preliminary data.</text>
</comment>
<sequence>MTVSPDCLSENIICRGPVEAELLFYHPPADDSSPFYYVDSAPPGQAKCNFQELPYKIRLCDIRNEKENSLQVTKHGVEILQNVPTKTVYETFTSDEEVKRLYYPEIEKILLNNLPGSQKVIIFDHTIRRQDSSTKRKPLYRAHVDQSSKAAAERVRMEIPCPMEAESIINGTCRYRIVNVWRPINGAVESNPLAFADVSTIVDDRDLVPVEFRHPHRTGEILLMRPHPDHKWMYLSGVKDDERLLLQCFDSDAGSHERGKRLPHTAFWDPRTPHDAKKRESIEVRALVLG</sequence>
<accession>A0A9W4NFH1</accession>
<proteinExistence type="inferred from homology"/>
<dbReference type="PANTHER" id="PTHR34598:SF1">
    <property type="entry name" value="PUTATIVE (AFU_ORTHOLOGUE AFUA_3G13140)-RELATED"/>
    <property type="match status" value="1"/>
</dbReference>
<dbReference type="OrthoDB" id="258627at2759"/>
<dbReference type="PANTHER" id="PTHR34598">
    <property type="entry name" value="BLL6449 PROTEIN"/>
    <property type="match status" value="1"/>
</dbReference>
<feature type="region of interest" description="Disordered" evidence="2">
    <location>
        <begin position="253"/>
        <end position="273"/>
    </location>
</feature>
<dbReference type="NCBIfam" id="NF041278">
    <property type="entry name" value="CmcJ_NvfI_EfuI"/>
    <property type="match status" value="1"/>
</dbReference>
<evidence type="ECO:0008006" key="5">
    <source>
        <dbReference type="Google" id="ProtNLM"/>
    </source>
</evidence>
<dbReference type="InterPro" id="IPR044053">
    <property type="entry name" value="AsaB-like"/>
</dbReference>
<evidence type="ECO:0000256" key="1">
    <source>
        <dbReference type="ARBA" id="ARBA00023604"/>
    </source>
</evidence>
<gene>
    <name evidence="3" type="ORF">PSALAMII_LOCUS3851</name>
</gene>
<comment type="similarity">
    <text evidence="1">Belongs to the asaB hydroxylase/desaturase family.</text>
</comment>
<reference evidence="3" key="1">
    <citation type="submission" date="2021-07" db="EMBL/GenBank/DDBJ databases">
        <authorList>
            <person name="Branca A.L. A."/>
        </authorList>
    </citation>
    <scope>NUCLEOTIDE SEQUENCE</scope>
</reference>
<dbReference type="GO" id="GO:0016491">
    <property type="term" value="F:oxidoreductase activity"/>
    <property type="evidence" value="ECO:0007669"/>
    <property type="project" value="InterPro"/>
</dbReference>
<organism evidence="3 4">
    <name type="scientific">Penicillium salamii</name>
    <dbReference type="NCBI Taxonomy" id="1612424"/>
    <lineage>
        <taxon>Eukaryota</taxon>
        <taxon>Fungi</taxon>
        <taxon>Dikarya</taxon>
        <taxon>Ascomycota</taxon>
        <taxon>Pezizomycotina</taxon>
        <taxon>Eurotiomycetes</taxon>
        <taxon>Eurotiomycetidae</taxon>
        <taxon>Eurotiales</taxon>
        <taxon>Aspergillaceae</taxon>
        <taxon>Penicillium</taxon>
    </lineage>
</organism>
<protein>
    <recommendedName>
        <fullName evidence="5">Methyltransferase</fullName>
    </recommendedName>
</protein>
<evidence type="ECO:0000313" key="4">
    <source>
        <dbReference type="Proteomes" id="UP001152592"/>
    </source>
</evidence>
<evidence type="ECO:0000313" key="3">
    <source>
        <dbReference type="EMBL" id="CAG8363281.1"/>
    </source>
</evidence>
<evidence type="ECO:0000256" key="2">
    <source>
        <dbReference type="SAM" id="MobiDB-lite"/>
    </source>
</evidence>
<name>A0A9W4NFH1_9EURO</name>
<dbReference type="AlphaFoldDB" id="A0A9W4NFH1"/>
<dbReference type="EMBL" id="CAJVPD010000188">
    <property type="protein sequence ID" value="CAG8363281.1"/>
    <property type="molecule type" value="Genomic_DNA"/>
</dbReference>
<dbReference type="Proteomes" id="UP001152592">
    <property type="component" value="Unassembled WGS sequence"/>
</dbReference>